<keyword evidence="2" id="KW-1185">Reference proteome</keyword>
<dbReference type="EMBL" id="PIPV01000023">
    <property type="protein sequence ID" value="RUO48625.1"/>
    <property type="molecule type" value="Genomic_DNA"/>
</dbReference>
<organism evidence="1 2">
    <name type="scientific">Idiomarina fontislapidosi</name>
    <dbReference type="NCBI Taxonomy" id="263723"/>
    <lineage>
        <taxon>Bacteria</taxon>
        <taxon>Pseudomonadati</taxon>
        <taxon>Pseudomonadota</taxon>
        <taxon>Gammaproteobacteria</taxon>
        <taxon>Alteromonadales</taxon>
        <taxon>Idiomarinaceae</taxon>
        <taxon>Idiomarina</taxon>
    </lineage>
</organism>
<proteinExistence type="predicted"/>
<comment type="caution">
    <text evidence="1">The sequence shown here is derived from an EMBL/GenBank/DDBJ whole genome shotgun (WGS) entry which is preliminary data.</text>
</comment>
<gene>
    <name evidence="1" type="ORF">CWE25_13240</name>
</gene>
<dbReference type="Proteomes" id="UP000287330">
    <property type="component" value="Unassembled WGS sequence"/>
</dbReference>
<reference evidence="2" key="1">
    <citation type="journal article" date="2018" name="Front. Microbiol.">
        <title>Genome-Based Analysis Reveals the Taxonomy and Diversity of the Family Idiomarinaceae.</title>
        <authorList>
            <person name="Liu Y."/>
            <person name="Lai Q."/>
            <person name="Shao Z."/>
        </authorList>
    </citation>
    <scope>NUCLEOTIDE SEQUENCE [LARGE SCALE GENOMIC DNA]</scope>
    <source>
        <strain evidence="2">F23</strain>
    </source>
</reference>
<evidence type="ECO:0008006" key="3">
    <source>
        <dbReference type="Google" id="ProtNLM"/>
    </source>
</evidence>
<dbReference type="AlphaFoldDB" id="A0A432XIU3"/>
<dbReference type="RefSeq" id="WP_110576486.1">
    <property type="nucleotide sequence ID" value="NZ_PIPV01000023.1"/>
</dbReference>
<protein>
    <recommendedName>
        <fullName evidence="3">Uracil-DNA glycosylase-like domain-containing protein</fullName>
    </recommendedName>
</protein>
<dbReference type="OrthoDB" id="1149978at2"/>
<sequence length="227" mass="26157">MPNELESATKIEDQFTTQFDSKLLSIPHYQQHPQMLPFVGSHYGEYGPRILILGESHYLRKSSTVHLDAEQWYQTHASQLSAHDYSHTNTRKCLTKPGKSWKSKSYTIYRNIENALLEVGYPKEDNTLRYVAFMNAYQRPARSRLSIRGTPEDELRSLATIQAVIDTIQPEHIIFVSRKAYLNIGKKLKQTSFAVPHPASAWWNRSSKRGTGKQQMLALLRRLHAES</sequence>
<accession>A0A432XIU3</accession>
<name>A0A432XIU3_9GAMM</name>
<evidence type="ECO:0000313" key="2">
    <source>
        <dbReference type="Proteomes" id="UP000287330"/>
    </source>
</evidence>
<evidence type="ECO:0000313" key="1">
    <source>
        <dbReference type="EMBL" id="RUO48625.1"/>
    </source>
</evidence>